<dbReference type="GO" id="GO:0005886">
    <property type="term" value="C:plasma membrane"/>
    <property type="evidence" value="ECO:0007669"/>
    <property type="project" value="UniProtKB-SubCell"/>
</dbReference>
<dbReference type="Pfam" id="PF01554">
    <property type="entry name" value="MatE"/>
    <property type="match status" value="2"/>
</dbReference>
<evidence type="ECO:0000256" key="7">
    <source>
        <dbReference type="SAM" id="Phobius"/>
    </source>
</evidence>
<feature type="transmembrane region" description="Helical" evidence="7">
    <location>
        <begin position="245"/>
        <end position="267"/>
    </location>
</feature>
<dbReference type="InterPro" id="IPR002528">
    <property type="entry name" value="MATE_fam"/>
</dbReference>
<dbReference type="CDD" id="cd13134">
    <property type="entry name" value="MATE_like_8"/>
    <property type="match status" value="1"/>
</dbReference>
<feature type="transmembrane region" description="Helical" evidence="7">
    <location>
        <begin position="131"/>
        <end position="152"/>
    </location>
</feature>
<dbReference type="Proteomes" id="UP000245845">
    <property type="component" value="Unassembled WGS sequence"/>
</dbReference>
<dbReference type="EMBL" id="QGDL01000001">
    <property type="protein sequence ID" value="PWJ32410.1"/>
    <property type="molecule type" value="Genomic_DNA"/>
</dbReference>
<keyword evidence="2" id="KW-0813">Transport</keyword>
<feature type="transmembrane region" description="Helical" evidence="7">
    <location>
        <begin position="192"/>
        <end position="212"/>
    </location>
</feature>
<feature type="transmembrane region" description="Helical" evidence="7">
    <location>
        <begin position="279"/>
        <end position="300"/>
    </location>
</feature>
<comment type="caution">
    <text evidence="8">The sequence shown here is derived from an EMBL/GenBank/DDBJ whole genome shotgun (WGS) entry which is preliminary data.</text>
</comment>
<evidence type="ECO:0000256" key="6">
    <source>
        <dbReference type="ARBA" id="ARBA00023136"/>
    </source>
</evidence>
<evidence type="ECO:0000256" key="3">
    <source>
        <dbReference type="ARBA" id="ARBA00022475"/>
    </source>
</evidence>
<keyword evidence="4 7" id="KW-0812">Transmembrane</keyword>
<sequence>MNKSLDQQFMKKLAALVFPIAFQQFMLALVSASDAIMLGMLDQGYLSAVSLAGQVQFVFNLFLAAMTIGASMLAAQYWGKGDKESVEKIFAVVLRISFLVSLVFFIGAVFLPEQVMRIFTSEEALIAGGAGYLRVVGPSYILCGVSQIYLCIMKNSGYAAKSSVISSSAVILNIVLNAVLIFGLWNAPRLEIAGAALATVTARAAELVWVILDSAKDGRIKARVSYLLHPDKILRRDFWKYTTPVLGNEIVWGCGFTMYSVIMGHLGSDAVAANSIANIAKNLISCFCLGLGSGAGIIVGNELGAGRLEKAKEYGRRLCRLSVAGGAVSGMILLAASPVILAFANLSEQAGGYLQAMLVMCSYYLIGKSVNGTTIAGIFCAGGDSRFGFWCDTVTMWCITVPLGFIAAFWLKLPVTAVYFIVNLDEIVKLPAVYRNYKKYRWVKDLTVKMS</sequence>
<dbReference type="OrthoDB" id="9780160at2"/>
<feature type="transmembrane region" description="Helical" evidence="7">
    <location>
        <begin position="89"/>
        <end position="111"/>
    </location>
</feature>
<comment type="subcellular location">
    <subcellularLocation>
        <location evidence="1">Cell membrane</location>
        <topology evidence="1">Multi-pass membrane protein</topology>
    </subcellularLocation>
</comment>
<gene>
    <name evidence="8" type="ORF">A8806_101699</name>
</gene>
<reference evidence="8 9" key="1">
    <citation type="submission" date="2018-05" db="EMBL/GenBank/DDBJ databases">
        <title>The Hungate 1000. A catalogue of reference genomes from the rumen microbiome.</title>
        <authorList>
            <person name="Kelly W."/>
        </authorList>
    </citation>
    <scope>NUCLEOTIDE SEQUENCE [LARGE SCALE GENOMIC DNA]</scope>
    <source>
        <strain evidence="8 9">NLAE-zl-C242</strain>
    </source>
</reference>
<keyword evidence="9" id="KW-1185">Reference proteome</keyword>
<dbReference type="PANTHER" id="PTHR42925:SF2">
    <property type="entry name" value="NA+ DRIVEN MULTIDRUG EFFLUX PUMP"/>
    <property type="match status" value="1"/>
</dbReference>
<evidence type="ECO:0000313" key="8">
    <source>
        <dbReference type="EMBL" id="PWJ32410.1"/>
    </source>
</evidence>
<dbReference type="PIRSF" id="PIRSF006603">
    <property type="entry name" value="DinF"/>
    <property type="match status" value="1"/>
</dbReference>
<protein>
    <submittedName>
        <fullName evidence="8">Putative MATE family efflux protein</fullName>
    </submittedName>
</protein>
<feature type="transmembrane region" description="Helical" evidence="7">
    <location>
        <begin position="56"/>
        <end position="77"/>
    </location>
</feature>
<evidence type="ECO:0000256" key="1">
    <source>
        <dbReference type="ARBA" id="ARBA00004651"/>
    </source>
</evidence>
<dbReference type="InterPro" id="IPR048279">
    <property type="entry name" value="MdtK-like"/>
</dbReference>
<evidence type="ECO:0000256" key="5">
    <source>
        <dbReference type="ARBA" id="ARBA00022989"/>
    </source>
</evidence>
<dbReference type="RefSeq" id="WP_109729742.1">
    <property type="nucleotide sequence ID" value="NZ_BAAACK010000007.1"/>
</dbReference>
<name>A0A2Y9B8R7_9FIRM</name>
<dbReference type="GO" id="GO:0042910">
    <property type="term" value="F:xenobiotic transmembrane transporter activity"/>
    <property type="evidence" value="ECO:0007669"/>
    <property type="project" value="InterPro"/>
</dbReference>
<dbReference type="InterPro" id="IPR047135">
    <property type="entry name" value="YsiQ"/>
</dbReference>
<feature type="transmembrane region" description="Helical" evidence="7">
    <location>
        <begin position="164"/>
        <end position="186"/>
    </location>
</feature>
<dbReference type="NCBIfam" id="TIGR00797">
    <property type="entry name" value="matE"/>
    <property type="match status" value="1"/>
</dbReference>
<accession>A0A2Y9B8R7</accession>
<proteinExistence type="predicted"/>
<dbReference type="AlphaFoldDB" id="A0A2Y9B8R7"/>
<keyword evidence="3" id="KW-1003">Cell membrane</keyword>
<feature type="transmembrane region" description="Helical" evidence="7">
    <location>
        <begin position="387"/>
        <end position="411"/>
    </location>
</feature>
<feature type="transmembrane region" description="Helical" evidence="7">
    <location>
        <begin position="321"/>
        <end position="344"/>
    </location>
</feature>
<evidence type="ECO:0000313" key="9">
    <source>
        <dbReference type="Proteomes" id="UP000245845"/>
    </source>
</evidence>
<dbReference type="GO" id="GO:0015297">
    <property type="term" value="F:antiporter activity"/>
    <property type="evidence" value="ECO:0007669"/>
    <property type="project" value="InterPro"/>
</dbReference>
<evidence type="ECO:0000256" key="4">
    <source>
        <dbReference type="ARBA" id="ARBA00022692"/>
    </source>
</evidence>
<evidence type="ECO:0000256" key="2">
    <source>
        <dbReference type="ARBA" id="ARBA00022448"/>
    </source>
</evidence>
<organism evidence="8 9">
    <name type="scientific">Faecalicatena orotica</name>
    <dbReference type="NCBI Taxonomy" id="1544"/>
    <lineage>
        <taxon>Bacteria</taxon>
        <taxon>Bacillati</taxon>
        <taxon>Bacillota</taxon>
        <taxon>Clostridia</taxon>
        <taxon>Lachnospirales</taxon>
        <taxon>Lachnospiraceae</taxon>
        <taxon>Faecalicatena</taxon>
    </lineage>
</organism>
<keyword evidence="5 7" id="KW-1133">Transmembrane helix</keyword>
<keyword evidence="6 7" id="KW-0472">Membrane</keyword>
<dbReference type="PANTHER" id="PTHR42925">
    <property type="entry name" value="MULTIDRUG AND TOXIN EFFLUX PROTEIN MATE FAMILY"/>
    <property type="match status" value="1"/>
</dbReference>